<dbReference type="InterPro" id="IPR026464">
    <property type="entry name" value="NosD_copper_fam"/>
</dbReference>
<dbReference type="InterPro" id="IPR011050">
    <property type="entry name" value="Pectin_lyase_fold/virulence"/>
</dbReference>
<keyword evidence="4" id="KW-0732">Signal</keyword>
<feature type="domain" description="Carbohydrate-binding/sugar hydrolysis" evidence="5">
    <location>
        <begin position="48"/>
        <end position="187"/>
    </location>
</feature>
<proteinExistence type="predicted"/>
<dbReference type="Gene3D" id="2.160.20.10">
    <property type="entry name" value="Single-stranded right-handed beta-helix, Pectin lyase-like"/>
    <property type="match status" value="1"/>
</dbReference>
<gene>
    <name evidence="6" type="ORF">IQ13_4085</name>
</gene>
<dbReference type="SUPFAM" id="SSF51126">
    <property type="entry name" value="Pectin lyase-like"/>
    <property type="match status" value="1"/>
</dbReference>
<accession>A0A562SCV1</accession>
<dbReference type="Pfam" id="PF05048">
    <property type="entry name" value="NosD"/>
    <property type="match status" value="1"/>
</dbReference>
<keyword evidence="7" id="KW-1185">Reference proteome</keyword>
<dbReference type="InterPro" id="IPR006633">
    <property type="entry name" value="Carb-bd_sugar_hydrolysis-dom"/>
</dbReference>
<dbReference type="NCBIfam" id="TIGR03804">
    <property type="entry name" value="para_beta_helix"/>
    <property type="match status" value="1"/>
</dbReference>
<keyword evidence="2" id="KW-0677">Repeat</keyword>
<name>A0A562SCV1_9BACT</name>
<comment type="pathway">
    <text evidence="1">Protein modification; protein ubiquitination.</text>
</comment>
<dbReference type="RefSeq" id="WP_144888546.1">
    <property type="nucleotide sequence ID" value="NZ_VLLE01000007.1"/>
</dbReference>
<dbReference type="InterPro" id="IPR022441">
    <property type="entry name" value="Para_beta_helix_rpt-2"/>
</dbReference>
<comment type="caution">
    <text evidence="6">The sequence shown here is derived from an EMBL/GenBank/DDBJ whole genome shotgun (WGS) entry which is preliminary data.</text>
</comment>
<dbReference type="NCBIfam" id="TIGR04247">
    <property type="entry name" value="NosD_copper_fam"/>
    <property type="match status" value="1"/>
</dbReference>
<evidence type="ECO:0000313" key="7">
    <source>
        <dbReference type="Proteomes" id="UP000316167"/>
    </source>
</evidence>
<dbReference type="PANTHER" id="PTHR22990:SF15">
    <property type="entry name" value="F-BOX ONLY PROTEIN 10"/>
    <property type="match status" value="1"/>
</dbReference>
<evidence type="ECO:0000256" key="1">
    <source>
        <dbReference type="ARBA" id="ARBA00004906"/>
    </source>
</evidence>
<evidence type="ECO:0000256" key="2">
    <source>
        <dbReference type="ARBA" id="ARBA00022737"/>
    </source>
</evidence>
<dbReference type="SMART" id="SM00722">
    <property type="entry name" value="CASH"/>
    <property type="match status" value="2"/>
</dbReference>
<dbReference type="AlphaFoldDB" id="A0A562SCV1"/>
<evidence type="ECO:0000259" key="5">
    <source>
        <dbReference type="SMART" id="SM00722"/>
    </source>
</evidence>
<feature type="chain" id="PRO_5021789392" evidence="4">
    <location>
        <begin position="20"/>
        <end position="411"/>
    </location>
</feature>
<organism evidence="6 7">
    <name type="scientific">Lacibacter cauensis</name>
    <dbReference type="NCBI Taxonomy" id="510947"/>
    <lineage>
        <taxon>Bacteria</taxon>
        <taxon>Pseudomonadati</taxon>
        <taxon>Bacteroidota</taxon>
        <taxon>Chitinophagia</taxon>
        <taxon>Chitinophagales</taxon>
        <taxon>Chitinophagaceae</taxon>
        <taxon>Lacibacter</taxon>
    </lineage>
</organism>
<dbReference type="SMART" id="SM00710">
    <property type="entry name" value="PbH1"/>
    <property type="match status" value="9"/>
</dbReference>
<evidence type="ECO:0000256" key="4">
    <source>
        <dbReference type="SAM" id="SignalP"/>
    </source>
</evidence>
<dbReference type="InterPro" id="IPR006626">
    <property type="entry name" value="PbH1"/>
</dbReference>
<dbReference type="InterPro" id="IPR012334">
    <property type="entry name" value="Pectin_lyas_fold"/>
</dbReference>
<sequence length="411" mass="46094">MRLISTTILLCCLCCVAQARTLTVGKGKMYSSVKKAVEAAVAGDTICIYPGVYKEQHIDVAKTIHLRGIGLPVLDGEKKYEILTIRANNVTVEGICFRYSGRSSYMDIAAVRIAESRNVVIRKNVFEITFFGIYSQHATACVIEGNRLSSDAKDEINSANGIHCWKSDSMLITGNTITGHRDGIYFEFVTNSHIKNNYSYQNIRYGLHFMFSNSDTYTANTFRNNGAGVAVMYSNHINMFKNTFADNWGSAAYGILLKDISDGTIEGNRFQNNSVGVMMEGSSRLKMQKNTYTQNGWAMKIQANCMDNAIVQNNFTGNSFDIATNGELVLSKFEKNYWDKYEGYDLNRNGIGDVPYRPVSLYAMITERNPSSMMLYRSFISSLIDKMEKIMPALTPVELKDDSPMMKPLKL</sequence>
<feature type="signal peptide" evidence="4">
    <location>
        <begin position="1"/>
        <end position="19"/>
    </location>
</feature>
<dbReference type="EMBL" id="VLLE01000007">
    <property type="protein sequence ID" value="TWI78400.1"/>
    <property type="molecule type" value="Genomic_DNA"/>
</dbReference>
<evidence type="ECO:0000313" key="6">
    <source>
        <dbReference type="EMBL" id="TWI78400.1"/>
    </source>
</evidence>
<dbReference type="PANTHER" id="PTHR22990">
    <property type="entry name" value="F-BOX ONLY PROTEIN"/>
    <property type="match status" value="1"/>
</dbReference>
<feature type="domain" description="Carbohydrate-binding/sugar hydrolysis" evidence="5">
    <location>
        <begin position="216"/>
        <end position="354"/>
    </location>
</feature>
<dbReference type="InterPro" id="IPR007742">
    <property type="entry name" value="NosD_dom"/>
</dbReference>
<dbReference type="InterPro" id="IPR051550">
    <property type="entry name" value="SCF-Subunits/Alg-Epimerases"/>
</dbReference>
<protein>
    <submittedName>
        <fullName evidence="6">Nitrous oxidase accessory protein</fullName>
    </submittedName>
</protein>
<reference evidence="6 7" key="1">
    <citation type="journal article" date="2015" name="Stand. Genomic Sci.">
        <title>Genomic Encyclopedia of Bacterial and Archaeal Type Strains, Phase III: the genomes of soil and plant-associated and newly described type strains.</title>
        <authorList>
            <person name="Whitman W.B."/>
            <person name="Woyke T."/>
            <person name="Klenk H.P."/>
            <person name="Zhou Y."/>
            <person name="Lilburn T.G."/>
            <person name="Beck B.J."/>
            <person name="De Vos P."/>
            <person name="Vandamme P."/>
            <person name="Eisen J.A."/>
            <person name="Garrity G."/>
            <person name="Hugenholtz P."/>
            <person name="Kyrpides N.C."/>
        </authorList>
    </citation>
    <scope>NUCLEOTIDE SEQUENCE [LARGE SCALE GENOMIC DNA]</scope>
    <source>
        <strain evidence="6 7">CGMCC 1.7271</strain>
    </source>
</reference>
<evidence type="ECO:0000256" key="3">
    <source>
        <dbReference type="ARBA" id="ARBA00022786"/>
    </source>
</evidence>
<keyword evidence="3" id="KW-0833">Ubl conjugation pathway</keyword>
<dbReference type="OrthoDB" id="9767990at2"/>
<dbReference type="Proteomes" id="UP000316167">
    <property type="component" value="Unassembled WGS sequence"/>
</dbReference>